<feature type="signal peptide" evidence="1">
    <location>
        <begin position="1"/>
        <end position="21"/>
    </location>
</feature>
<dbReference type="AlphaFoldDB" id="A0A6G0ZFQ2"/>
<dbReference type="EMBL" id="VUJU01000566">
    <property type="protein sequence ID" value="KAF0769617.1"/>
    <property type="molecule type" value="Genomic_DNA"/>
</dbReference>
<gene>
    <name evidence="2" type="ORF">FWK35_00013667</name>
</gene>
<accession>A0A6G0ZFQ2</accession>
<keyword evidence="3" id="KW-1185">Reference proteome</keyword>
<proteinExistence type="predicted"/>
<evidence type="ECO:0000313" key="2">
    <source>
        <dbReference type="EMBL" id="KAF0769617.1"/>
    </source>
</evidence>
<protein>
    <submittedName>
        <fullName evidence="2">Uncharacterized protein</fullName>
    </submittedName>
</protein>
<dbReference type="Proteomes" id="UP000478052">
    <property type="component" value="Unassembled WGS sequence"/>
</dbReference>
<dbReference type="OrthoDB" id="6609342at2759"/>
<sequence>MRTSHICLIVLLSTLVVQISSETTELDKLLNKIISSTLEVASVSYKHIANEIQTKADIDKFLKEFTYEVKRTMEQTQEDLFNLLPKEERQQKKKIIGYLSLYTSEATLKAAKVVSAVRNKSFDTLPDDIKTKLLDFGNDINNSLRKLKVTIDDESKTPQKNPEE</sequence>
<evidence type="ECO:0000313" key="3">
    <source>
        <dbReference type="Proteomes" id="UP000478052"/>
    </source>
</evidence>
<keyword evidence="1" id="KW-0732">Signal</keyword>
<comment type="caution">
    <text evidence="2">The sequence shown here is derived from an EMBL/GenBank/DDBJ whole genome shotgun (WGS) entry which is preliminary data.</text>
</comment>
<organism evidence="2 3">
    <name type="scientific">Aphis craccivora</name>
    <name type="common">Cowpea aphid</name>
    <dbReference type="NCBI Taxonomy" id="307492"/>
    <lineage>
        <taxon>Eukaryota</taxon>
        <taxon>Metazoa</taxon>
        <taxon>Ecdysozoa</taxon>
        <taxon>Arthropoda</taxon>
        <taxon>Hexapoda</taxon>
        <taxon>Insecta</taxon>
        <taxon>Pterygota</taxon>
        <taxon>Neoptera</taxon>
        <taxon>Paraneoptera</taxon>
        <taxon>Hemiptera</taxon>
        <taxon>Sternorrhyncha</taxon>
        <taxon>Aphidomorpha</taxon>
        <taxon>Aphidoidea</taxon>
        <taxon>Aphididae</taxon>
        <taxon>Aphidini</taxon>
        <taxon>Aphis</taxon>
        <taxon>Aphis</taxon>
    </lineage>
</organism>
<reference evidence="2 3" key="1">
    <citation type="submission" date="2019-08" db="EMBL/GenBank/DDBJ databases">
        <title>Whole genome of Aphis craccivora.</title>
        <authorList>
            <person name="Voronova N.V."/>
            <person name="Shulinski R.S."/>
            <person name="Bandarenka Y.V."/>
            <person name="Zhorov D.G."/>
            <person name="Warner D."/>
        </authorList>
    </citation>
    <scope>NUCLEOTIDE SEQUENCE [LARGE SCALE GENOMIC DNA]</scope>
    <source>
        <strain evidence="2">180601</strain>
        <tissue evidence="2">Whole Body</tissue>
    </source>
</reference>
<name>A0A6G0ZFQ2_APHCR</name>
<evidence type="ECO:0000256" key="1">
    <source>
        <dbReference type="SAM" id="SignalP"/>
    </source>
</evidence>
<feature type="chain" id="PRO_5026344436" evidence="1">
    <location>
        <begin position="22"/>
        <end position="164"/>
    </location>
</feature>